<keyword evidence="4" id="KW-1185">Reference proteome</keyword>
<dbReference type="InterPro" id="IPR029052">
    <property type="entry name" value="Metallo-depent_PP-like"/>
</dbReference>
<comment type="caution">
    <text evidence="3">The sequence shown here is derived from an EMBL/GenBank/DDBJ whole genome shotgun (WGS) entry which is preliminary data.</text>
</comment>
<dbReference type="InterPro" id="IPR052169">
    <property type="entry name" value="CW_Biosynth-Accessory"/>
</dbReference>
<evidence type="ECO:0000313" key="3">
    <source>
        <dbReference type="EMBL" id="GHA92937.1"/>
    </source>
</evidence>
<reference evidence="3" key="2">
    <citation type="submission" date="2020-09" db="EMBL/GenBank/DDBJ databases">
        <authorList>
            <person name="Sun Q."/>
            <person name="Kim S."/>
        </authorList>
    </citation>
    <scope>NUCLEOTIDE SEQUENCE</scope>
    <source>
        <strain evidence="3">KCTC 32513</strain>
    </source>
</reference>
<evidence type="ECO:0000313" key="4">
    <source>
        <dbReference type="Proteomes" id="UP000634004"/>
    </source>
</evidence>
<sequence length="547" mass="61020">MKLSGAGLYDSVHTFSQAELMAKDGTTSIPDIILVKRKAGRRLLTFGGDVMMGRRYLKPQWEEERLIHTSTRLEDMKSILSEMKPYFEIADYAAINLETTLATTEPVEAAPKSVVFYTHPDIIKALEWMGVDYVSLGNNHTYDYLEPGLEKTLSALENSKLGFSGAGRREAEALKPHIAYLDGVPVSAWGFVGWKGRVTPNQVAEPDKGGAAYGSEDNIQGSLNAGVNSNQIDVVQYHGSREYSERPSTSTESRLKLAVDHGADLVVAHHPHVTHGFELYKGKLIAYSLGNFAFDQFFNSTHAAAVINVWMDGDEFYRAEIIPIHVKGYKPVPATNDTRRYILDRIVRLSEERNTLVSRSGGHAVIDSRQAEPAIKPSDRDDILYVGDFESYNTFETYERTWAAENAKFELGTDARNGLYALDVTPINSDEPTTFGLKTFMRVYPADRMRWQGYIKASEGTTISASIQYRPTGMNRYEALKNAPLEPLGSFEIKNDSWTPIHFEFEAPSWKSDASRVLLNIENTKAPVKFDDIEIIPIGTPHEGLGG</sequence>
<dbReference type="InterPro" id="IPR019079">
    <property type="entry name" value="Capsule_synth_CapA"/>
</dbReference>
<dbReference type="Gene3D" id="2.60.120.260">
    <property type="entry name" value="Galactose-binding domain-like"/>
    <property type="match status" value="1"/>
</dbReference>
<evidence type="ECO:0000259" key="2">
    <source>
        <dbReference type="SMART" id="SM00854"/>
    </source>
</evidence>
<gene>
    <name evidence="3" type="ORF">GCM10009069_14980</name>
</gene>
<dbReference type="CDD" id="cd07381">
    <property type="entry name" value="MPP_CapA"/>
    <property type="match status" value="1"/>
</dbReference>
<dbReference type="AlphaFoldDB" id="A0A8J3G2E4"/>
<dbReference type="PANTHER" id="PTHR33393">
    <property type="entry name" value="POLYGLUTAMINE SYNTHESIS ACCESSORY PROTEIN RV0574C-RELATED"/>
    <property type="match status" value="1"/>
</dbReference>
<dbReference type="EMBL" id="BMZH01000005">
    <property type="protein sequence ID" value="GHA92937.1"/>
    <property type="molecule type" value="Genomic_DNA"/>
</dbReference>
<protein>
    <recommendedName>
        <fullName evidence="2">Capsule synthesis protein CapA domain-containing protein</fullName>
    </recommendedName>
</protein>
<organism evidence="3 4">
    <name type="scientific">Algimonas arctica</name>
    <dbReference type="NCBI Taxonomy" id="1479486"/>
    <lineage>
        <taxon>Bacteria</taxon>
        <taxon>Pseudomonadati</taxon>
        <taxon>Pseudomonadota</taxon>
        <taxon>Alphaproteobacteria</taxon>
        <taxon>Maricaulales</taxon>
        <taxon>Robiginitomaculaceae</taxon>
        <taxon>Algimonas</taxon>
    </lineage>
</organism>
<comment type="similarity">
    <text evidence="1">Belongs to the CapA family.</text>
</comment>
<proteinExistence type="inferred from homology"/>
<reference evidence="3" key="1">
    <citation type="journal article" date="2014" name="Int. J. Syst. Evol. Microbiol.">
        <title>Complete genome sequence of Corynebacterium casei LMG S-19264T (=DSM 44701T), isolated from a smear-ripened cheese.</title>
        <authorList>
            <consortium name="US DOE Joint Genome Institute (JGI-PGF)"/>
            <person name="Walter F."/>
            <person name="Albersmeier A."/>
            <person name="Kalinowski J."/>
            <person name="Ruckert C."/>
        </authorList>
    </citation>
    <scope>NUCLEOTIDE SEQUENCE</scope>
    <source>
        <strain evidence="3">KCTC 32513</strain>
    </source>
</reference>
<dbReference type="SMART" id="SM00854">
    <property type="entry name" value="PGA_cap"/>
    <property type="match status" value="1"/>
</dbReference>
<dbReference type="PANTHER" id="PTHR33393:SF11">
    <property type="entry name" value="POLYGLUTAMINE SYNTHESIS ACCESSORY PROTEIN RV0574C-RELATED"/>
    <property type="match status" value="1"/>
</dbReference>
<dbReference type="Pfam" id="PF09587">
    <property type="entry name" value="PGA_cap"/>
    <property type="match status" value="1"/>
</dbReference>
<dbReference type="Gene3D" id="3.60.21.10">
    <property type="match status" value="1"/>
</dbReference>
<accession>A0A8J3G2E4</accession>
<dbReference type="Proteomes" id="UP000634004">
    <property type="component" value="Unassembled WGS sequence"/>
</dbReference>
<feature type="domain" description="Capsule synthesis protein CapA" evidence="2">
    <location>
        <begin position="43"/>
        <end position="296"/>
    </location>
</feature>
<evidence type="ECO:0000256" key="1">
    <source>
        <dbReference type="ARBA" id="ARBA00005662"/>
    </source>
</evidence>
<name>A0A8J3G2E4_9PROT</name>
<dbReference type="SUPFAM" id="SSF56300">
    <property type="entry name" value="Metallo-dependent phosphatases"/>
    <property type="match status" value="1"/>
</dbReference>